<gene>
    <name evidence="2" type="ORF">CCMP2556_LOCUS23423</name>
</gene>
<protein>
    <submittedName>
        <fullName evidence="2">Uncharacterized protein</fullName>
    </submittedName>
</protein>
<comment type="caution">
    <text evidence="2">The sequence shown here is derived from an EMBL/GenBank/DDBJ whole genome shotgun (WGS) entry which is preliminary data.</text>
</comment>
<sequence>MLSPRSHDPEHAGSSALGTLAAETELRHFLKLARPEWSKPRRRGRSDVVRVQEKLKAVGVTDIDTLIKMVDKNTINEELYNRGYVPLSREALDSIRKRKTFMQALEGVDVPNIRQVGFFDPVAQMLSRRQLQGQVGRRSTKKGEEGGRQSSRRPAIVQTESSMAEVPEEMTPPPWPRLRGAQGGPHGRVPRRPSAGLVLPSMSASGGVQRSQSETMPRLPSMGGASAATSMGRLERGDTSELHGDPFSRSTTKRGSAGLFGDGAPVTMRTMDSWLSPSMEEMLSLQRAGQRMLDTLEDSQSSAAKWSPKSRKTPLEQGEEMLMEQDALDERERLVRVVKSKSQPPDPFRSHIAFNIKQRLEDLANDDSKEGLAINQRCLNIRKQLAGMVNARKELASLRAKVHLLLEEPVLPRLIVESHGLFSEQLHGDYL</sequence>
<feature type="region of interest" description="Disordered" evidence="1">
    <location>
        <begin position="129"/>
        <end position="264"/>
    </location>
</feature>
<evidence type="ECO:0000313" key="2">
    <source>
        <dbReference type="EMBL" id="CAK9044538.1"/>
    </source>
</evidence>
<feature type="compositionally biased region" description="Polar residues" evidence="1">
    <location>
        <begin position="202"/>
        <end position="215"/>
    </location>
</feature>
<organism evidence="2 3">
    <name type="scientific">Durusdinium trenchii</name>
    <dbReference type="NCBI Taxonomy" id="1381693"/>
    <lineage>
        <taxon>Eukaryota</taxon>
        <taxon>Sar</taxon>
        <taxon>Alveolata</taxon>
        <taxon>Dinophyceae</taxon>
        <taxon>Suessiales</taxon>
        <taxon>Symbiodiniaceae</taxon>
        <taxon>Durusdinium</taxon>
    </lineage>
</organism>
<dbReference type="CDD" id="cd18785">
    <property type="entry name" value="SF2_C"/>
    <property type="match status" value="1"/>
</dbReference>
<reference evidence="2 3" key="1">
    <citation type="submission" date="2024-02" db="EMBL/GenBank/DDBJ databases">
        <authorList>
            <person name="Chen Y."/>
            <person name="Shah S."/>
            <person name="Dougan E. K."/>
            <person name="Thang M."/>
            <person name="Chan C."/>
        </authorList>
    </citation>
    <scope>NUCLEOTIDE SEQUENCE [LARGE SCALE GENOMIC DNA]</scope>
</reference>
<keyword evidence="3" id="KW-1185">Reference proteome</keyword>
<proteinExistence type="predicted"/>
<accession>A0ABP0M0H6</accession>
<feature type="compositionally biased region" description="Basic and acidic residues" evidence="1">
    <location>
        <begin position="233"/>
        <end position="246"/>
    </location>
</feature>
<dbReference type="EMBL" id="CAXAMN010014891">
    <property type="protein sequence ID" value="CAK9044538.1"/>
    <property type="molecule type" value="Genomic_DNA"/>
</dbReference>
<evidence type="ECO:0000256" key="1">
    <source>
        <dbReference type="SAM" id="MobiDB-lite"/>
    </source>
</evidence>
<name>A0ABP0M0H6_9DINO</name>
<dbReference type="Proteomes" id="UP001642484">
    <property type="component" value="Unassembled WGS sequence"/>
</dbReference>
<evidence type="ECO:0000313" key="3">
    <source>
        <dbReference type="Proteomes" id="UP001642484"/>
    </source>
</evidence>